<protein>
    <submittedName>
        <fullName evidence="1">Uncharacterized protein</fullName>
    </submittedName>
</protein>
<comment type="caution">
    <text evidence="1">The sequence shown here is derived from an EMBL/GenBank/DDBJ whole genome shotgun (WGS) entry which is preliminary data.</text>
</comment>
<name>A0A5N6PYK4_9ASTR</name>
<evidence type="ECO:0000313" key="2">
    <source>
        <dbReference type="Proteomes" id="UP000326396"/>
    </source>
</evidence>
<sequence>MGWFEACGGGEWGHNNKWRWLRSIGGGDSQSVWVVGFSVGVGGGSCSMSTLSRKMMAVMGFQAVVCEGCSGGGKVKVVIASGCDSGDGFMQ</sequence>
<keyword evidence="2" id="KW-1185">Reference proteome</keyword>
<gene>
    <name evidence="1" type="ORF">E3N88_00595</name>
</gene>
<proteinExistence type="predicted"/>
<reference evidence="1 2" key="1">
    <citation type="submission" date="2019-05" db="EMBL/GenBank/DDBJ databases">
        <title>Mikania micrantha, genome provides insights into the molecular mechanism of rapid growth.</title>
        <authorList>
            <person name="Liu B."/>
        </authorList>
    </citation>
    <scope>NUCLEOTIDE SEQUENCE [LARGE SCALE GENOMIC DNA]</scope>
    <source>
        <strain evidence="1">NLD-2019</strain>
        <tissue evidence="1">Leaf</tissue>
    </source>
</reference>
<organism evidence="1 2">
    <name type="scientific">Mikania micrantha</name>
    <name type="common">bitter vine</name>
    <dbReference type="NCBI Taxonomy" id="192012"/>
    <lineage>
        <taxon>Eukaryota</taxon>
        <taxon>Viridiplantae</taxon>
        <taxon>Streptophyta</taxon>
        <taxon>Embryophyta</taxon>
        <taxon>Tracheophyta</taxon>
        <taxon>Spermatophyta</taxon>
        <taxon>Magnoliopsida</taxon>
        <taxon>eudicotyledons</taxon>
        <taxon>Gunneridae</taxon>
        <taxon>Pentapetalae</taxon>
        <taxon>asterids</taxon>
        <taxon>campanulids</taxon>
        <taxon>Asterales</taxon>
        <taxon>Asteraceae</taxon>
        <taxon>Asteroideae</taxon>
        <taxon>Heliantheae alliance</taxon>
        <taxon>Eupatorieae</taxon>
        <taxon>Mikania</taxon>
    </lineage>
</organism>
<dbReference type="EMBL" id="SZYD01000001">
    <property type="protein sequence ID" value="KAD7477459.1"/>
    <property type="molecule type" value="Genomic_DNA"/>
</dbReference>
<dbReference type="AlphaFoldDB" id="A0A5N6PYK4"/>
<accession>A0A5N6PYK4</accession>
<evidence type="ECO:0000313" key="1">
    <source>
        <dbReference type="EMBL" id="KAD7477459.1"/>
    </source>
</evidence>
<dbReference type="Proteomes" id="UP000326396">
    <property type="component" value="Linkage Group LG1"/>
</dbReference>